<evidence type="ECO:0000256" key="3">
    <source>
        <dbReference type="ARBA" id="ARBA00033787"/>
    </source>
</evidence>
<reference evidence="4 5" key="1">
    <citation type="submission" date="2015-11" db="EMBL/GenBank/DDBJ databases">
        <title>A Two-component Flavoprotein Monooxygenase System MeaXY Responsible for para-Hydroxylation of 2-Methyl-6-ethylaniline and 2,6-Diethylaniline in Sphingobium baderi DE-13.</title>
        <authorList>
            <person name="Cheng M."/>
            <person name="Meng Q."/>
            <person name="Yang Y."/>
            <person name="Chu C."/>
            <person name="Yan X."/>
            <person name="He J."/>
            <person name="Li S."/>
        </authorList>
    </citation>
    <scope>NUCLEOTIDE SEQUENCE [LARGE SCALE GENOMIC DNA]</scope>
    <source>
        <strain evidence="4 5">DE-13</strain>
    </source>
</reference>
<dbReference type="InterPro" id="IPR007544">
    <property type="entry name" value="ENCAP"/>
</dbReference>
<dbReference type="Pfam" id="PF04454">
    <property type="entry name" value="Linocin_M18"/>
    <property type="match status" value="1"/>
</dbReference>
<name>A0A0S3F2Q3_9SPHN</name>
<protein>
    <submittedName>
        <fullName evidence="4">Bacteriocin</fullName>
    </submittedName>
</protein>
<dbReference type="Gene3D" id="3.30.2320.10">
    <property type="entry name" value="hypothetical protein PF0899 domain"/>
    <property type="match status" value="1"/>
</dbReference>
<dbReference type="NCBIfam" id="NF041155">
    <property type="entry name" value="encap_f1"/>
    <property type="match status" value="1"/>
</dbReference>
<evidence type="ECO:0000256" key="1">
    <source>
        <dbReference type="ARBA" id="ARBA00033738"/>
    </source>
</evidence>
<evidence type="ECO:0000256" key="2">
    <source>
        <dbReference type="ARBA" id="ARBA00033743"/>
    </source>
</evidence>
<gene>
    <name evidence="4" type="ORF">ATN00_17770</name>
</gene>
<dbReference type="STRING" id="1332080.ATN00_17770"/>
<comment type="similarity">
    <text evidence="2">Belongs to the encapsulin family. Family 1 subfamily.</text>
</comment>
<dbReference type="AlphaFoldDB" id="A0A0S3F2Q3"/>
<dbReference type="Gene3D" id="3.30.2400.30">
    <property type="match status" value="1"/>
</dbReference>
<comment type="subcellular location">
    <subcellularLocation>
        <location evidence="1">Encapsulin nanocompartment</location>
    </subcellularLocation>
</comment>
<organism evidence="4 5">
    <name type="scientific">Sphingobium baderi</name>
    <dbReference type="NCBI Taxonomy" id="1332080"/>
    <lineage>
        <taxon>Bacteria</taxon>
        <taxon>Pseudomonadati</taxon>
        <taxon>Pseudomonadota</taxon>
        <taxon>Alphaproteobacteria</taxon>
        <taxon>Sphingomonadales</taxon>
        <taxon>Sphingomonadaceae</taxon>
        <taxon>Sphingobium</taxon>
    </lineage>
</organism>
<dbReference type="PANTHER" id="PTHR37165">
    <property type="entry name" value="PEPTIDASE U56 FAMILY"/>
    <property type="match status" value="1"/>
</dbReference>
<dbReference type="PIRSF" id="PIRSF019254">
    <property type="entry name" value="CFP29"/>
    <property type="match status" value="1"/>
</dbReference>
<dbReference type="PANTHER" id="PTHR37165:SF1">
    <property type="entry name" value="TYPE 1 ENCAPSULIN SHELL PROTEIN"/>
    <property type="match status" value="1"/>
</dbReference>
<dbReference type="RefSeq" id="WP_062067157.1">
    <property type="nucleotide sequence ID" value="NZ_CP013264.1"/>
</dbReference>
<keyword evidence="3" id="KW-1284">Encapsulin nanocompartment</keyword>
<evidence type="ECO:0000313" key="4">
    <source>
        <dbReference type="EMBL" id="ALR21864.1"/>
    </source>
</evidence>
<dbReference type="InterPro" id="IPR051429">
    <property type="entry name" value="Encapsulin_nc"/>
</dbReference>
<dbReference type="Proteomes" id="UP000056968">
    <property type="component" value="Chromosome"/>
</dbReference>
<dbReference type="OrthoDB" id="2922at2"/>
<proteinExistence type="inferred from homology"/>
<dbReference type="EMBL" id="CP013264">
    <property type="protein sequence ID" value="ALR21864.1"/>
    <property type="molecule type" value="Genomic_DNA"/>
</dbReference>
<dbReference type="GO" id="GO:0140737">
    <property type="term" value="C:encapsulin nanocompartment"/>
    <property type="evidence" value="ECO:0007669"/>
    <property type="project" value="UniProtKB-SubCell"/>
</dbReference>
<evidence type="ECO:0000313" key="5">
    <source>
        <dbReference type="Proteomes" id="UP000056968"/>
    </source>
</evidence>
<keyword evidence="5" id="KW-1185">Reference proteome</keyword>
<accession>A0A0S3F2Q3</accession>
<dbReference type="KEGG" id="sbd:ATN00_17770"/>
<sequence length="270" mass="29275">MNNLHRELAPISESAWAQIEQEAGRTLKRYLGARKVVDLIGPKGFDLSSVGTGHTRDIPPLCDGLKVAQRQVVPVLELRVPFRLTRKAIDDVERGSNDSDWQPLKDAARTIAFAEDHVIIEGYPQGGIDGMRQVTSNPKLTLPSDIQGYPDAVAEAVNALRLAGVNGPYALVLGSDAYTSITGGSDEGYPILKHIQRLVDKDIIWSPAIKGGVVVTTRGGDFDLTIGQDLSIGYLSHSADDVELYFQETLTYQTQTAEASVILDPPVQAD</sequence>